<organism evidence="1 2">
    <name type="scientific">Gilliamella bombicola</name>
    <dbReference type="NCBI Taxonomy" id="1798182"/>
    <lineage>
        <taxon>Bacteria</taxon>
        <taxon>Pseudomonadati</taxon>
        <taxon>Pseudomonadota</taxon>
        <taxon>Gammaproteobacteria</taxon>
        <taxon>Orbales</taxon>
        <taxon>Orbaceae</taxon>
        <taxon>Gilliamella</taxon>
    </lineage>
</organism>
<protein>
    <submittedName>
        <fullName evidence="1">Uncharacterized protein</fullName>
    </submittedName>
</protein>
<dbReference type="Gene3D" id="3.10.100.10">
    <property type="entry name" value="Mannose-Binding Protein A, subunit A"/>
    <property type="match status" value="1"/>
</dbReference>
<dbReference type="AlphaFoldDB" id="A0A1C4DV12"/>
<proteinExistence type="predicted"/>
<dbReference type="RefSeq" id="WP_209435409.1">
    <property type="nucleotide sequence ID" value="NZ_FMAQ01000026.1"/>
</dbReference>
<dbReference type="InterPro" id="IPR016186">
    <property type="entry name" value="C-type_lectin-like/link_sf"/>
</dbReference>
<keyword evidence="2" id="KW-1185">Reference proteome</keyword>
<dbReference type="EMBL" id="FMAQ01000026">
    <property type="protein sequence ID" value="SCC35075.1"/>
    <property type="molecule type" value="Genomic_DNA"/>
</dbReference>
<evidence type="ECO:0000313" key="1">
    <source>
        <dbReference type="EMBL" id="SCC35075.1"/>
    </source>
</evidence>
<reference evidence="2" key="1">
    <citation type="submission" date="2016-08" db="EMBL/GenBank/DDBJ databases">
        <authorList>
            <person name="Varghese N."/>
            <person name="Submissions Spin"/>
        </authorList>
    </citation>
    <scope>NUCLEOTIDE SEQUENCE [LARGE SCALE GENOMIC DNA]</scope>
    <source>
        <strain evidence="2">R-53248</strain>
    </source>
</reference>
<feature type="non-terminal residue" evidence="1">
    <location>
        <position position="1"/>
    </location>
</feature>
<gene>
    <name evidence="1" type="ORF">GA0061081_1261</name>
</gene>
<name>A0A1C4DV12_9GAMM</name>
<sequence>LPSLSGLSGLLSLLRLFRFLKSALFFVVLLLLSYTQGSVALTAYTSKYIVGSAPYLTFDNGRTKATSTDKLLSIRLQDGQVITPSTNTSSVSNPIRLPYVGSNLSHIEMIVPSSTNSVSLSDLVTRYNYWRDDDGDEPAVNGVSGSISVSFTDKNGNTVSRSDTLSLCKAPYKVTLSSTGGYLQTQYGVPSRTSFSGATVDYYINPYGSSGPVVCHARPNLYFGGTGNNVPNPWDARVLDDSKFAGPSSIWSPTKGFLTQSNDSSSYDRNFPTTGANGLYFDLEMPAGVDGSQLSWTVNTVGSIRAEVSWTRPLTGTFTDPLGNIQADNWITDKSKRVVRVTLRGPRASGSQISSSSPSRLTVPSLPQTFELVGRDSSGNEVRYGFVLKQWFVNRGNKIDTPANLSTWCSGLGYRLASVRDLTNSNHSLGASPRSSGNHYMRHIGAGFFTEWGAVSYYAGAGFVTHGYWMSDASSGGYGIYVNSYNGSVYSYSASSGHFAVCTAP</sequence>
<dbReference type="Proteomes" id="UP000199670">
    <property type="component" value="Unassembled WGS sequence"/>
</dbReference>
<evidence type="ECO:0000313" key="2">
    <source>
        <dbReference type="Proteomes" id="UP000199670"/>
    </source>
</evidence>
<accession>A0A1C4DV12</accession>